<evidence type="ECO:0000256" key="4">
    <source>
        <dbReference type="ARBA" id="ARBA00022840"/>
    </source>
</evidence>
<evidence type="ECO:0000313" key="11">
    <source>
        <dbReference type="Proteomes" id="UP000217194"/>
    </source>
</evidence>
<keyword evidence="5" id="KW-1278">Translocase</keyword>
<evidence type="ECO:0000256" key="5">
    <source>
        <dbReference type="ARBA" id="ARBA00022967"/>
    </source>
</evidence>
<dbReference type="PROSITE" id="PS00211">
    <property type="entry name" value="ABC_TRANSPORTER_1"/>
    <property type="match status" value="1"/>
</dbReference>
<evidence type="ECO:0000256" key="6">
    <source>
        <dbReference type="ARBA" id="ARBA00023136"/>
    </source>
</evidence>
<keyword evidence="1" id="KW-0813">Transport</keyword>
<evidence type="ECO:0000313" key="9">
    <source>
        <dbReference type="EMBL" id="ASY22408.1"/>
    </source>
</evidence>
<evidence type="ECO:0000256" key="1">
    <source>
        <dbReference type="ARBA" id="ARBA00022448"/>
    </source>
</evidence>
<dbReference type="EMBL" id="CP016774">
    <property type="protein sequence ID" value="ASY17063.1"/>
    <property type="molecule type" value="Genomic_DNA"/>
</dbReference>
<dbReference type="GO" id="GO:0005524">
    <property type="term" value="F:ATP binding"/>
    <property type="evidence" value="ECO:0007669"/>
    <property type="project" value="UniProtKB-KW"/>
</dbReference>
<dbReference type="Pfam" id="PF08402">
    <property type="entry name" value="TOBE_2"/>
    <property type="match status" value="1"/>
</dbReference>
<dbReference type="Gene3D" id="2.40.50.140">
    <property type="entry name" value="Nucleic acid-binding proteins"/>
    <property type="match status" value="1"/>
</dbReference>
<name>A0AAC9YV96_9ACTN</name>
<dbReference type="GO" id="GO:0055052">
    <property type="term" value="C:ATP-binding cassette (ABC) transporter complex, substrate-binding subunit-containing"/>
    <property type="evidence" value="ECO:0007669"/>
    <property type="project" value="TreeGrafter"/>
</dbReference>
<dbReference type="Proteomes" id="UP000217194">
    <property type="component" value="Chromosome"/>
</dbReference>
<dbReference type="KEGG" id="pvs:A1sIA79_02250"/>
<dbReference type="InterPro" id="IPR013611">
    <property type="entry name" value="Transp-assoc_OB_typ2"/>
</dbReference>
<evidence type="ECO:0000256" key="3">
    <source>
        <dbReference type="ARBA" id="ARBA00022741"/>
    </source>
</evidence>
<dbReference type="InterPro" id="IPR012340">
    <property type="entry name" value="NA-bd_OB-fold"/>
</dbReference>
<dbReference type="SUPFAM" id="SSF50331">
    <property type="entry name" value="MOP-like"/>
    <property type="match status" value="1"/>
</dbReference>
<dbReference type="PANTHER" id="PTHR43875:SF15">
    <property type="entry name" value="TREHALOSE IMPORT ATP-BINDING PROTEIN SUGC"/>
    <property type="match status" value="1"/>
</dbReference>
<evidence type="ECO:0000259" key="7">
    <source>
        <dbReference type="PROSITE" id="PS50893"/>
    </source>
</evidence>
<evidence type="ECO:0000256" key="2">
    <source>
        <dbReference type="ARBA" id="ARBA00022475"/>
    </source>
</evidence>
<gene>
    <name evidence="8" type="ORF">A1sIA79_02250</name>
    <name evidence="9" type="ORF">A1sIIB76_02235</name>
</gene>
<dbReference type="EMBL" id="CP016778">
    <property type="protein sequence ID" value="ASY22408.1"/>
    <property type="molecule type" value="Genomic_DNA"/>
</dbReference>
<dbReference type="Gene3D" id="2.40.50.100">
    <property type="match status" value="1"/>
</dbReference>
<dbReference type="PROSITE" id="PS50893">
    <property type="entry name" value="ABC_TRANSPORTER_2"/>
    <property type="match status" value="1"/>
</dbReference>
<reference evidence="10 11" key="1">
    <citation type="submission" date="2016-07" db="EMBL/GenBank/DDBJ databases">
        <title>High microdiversification within the ubiquitous acI lineage of Actinobacteria.</title>
        <authorList>
            <person name="Neuenschwander S.M."/>
            <person name="Salcher M."/>
            <person name="Ghai R."/>
            <person name="Pernthaler J."/>
        </authorList>
    </citation>
    <scope>NUCLEOTIDE SEQUENCE [LARGE SCALE GENOMIC DNA]</scope>
    <source>
        <strain evidence="8">MMS-IA-79</strain>
        <strain evidence="9">MMS-IIB-76</strain>
    </source>
</reference>
<dbReference type="InterPro" id="IPR015853">
    <property type="entry name" value="ABC_transpr_FbpC"/>
</dbReference>
<dbReference type="InterPro" id="IPR027417">
    <property type="entry name" value="P-loop_NTPase"/>
</dbReference>
<keyword evidence="3" id="KW-0547">Nucleotide-binding</keyword>
<dbReference type="PANTHER" id="PTHR43875">
    <property type="entry name" value="MALTODEXTRIN IMPORT ATP-BINDING PROTEIN MSMX"/>
    <property type="match status" value="1"/>
</dbReference>
<feature type="domain" description="ABC transporter" evidence="7">
    <location>
        <begin position="3"/>
        <end position="235"/>
    </location>
</feature>
<dbReference type="Gene3D" id="3.40.50.300">
    <property type="entry name" value="P-loop containing nucleotide triphosphate hydrolases"/>
    <property type="match status" value="1"/>
</dbReference>
<dbReference type="GO" id="GO:0016887">
    <property type="term" value="F:ATP hydrolysis activity"/>
    <property type="evidence" value="ECO:0007669"/>
    <property type="project" value="InterPro"/>
</dbReference>
<dbReference type="InterPro" id="IPR003593">
    <property type="entry name" value="AAA+_ATPase"/>
</dbReference>
<dbReference type="SUPFAM" id="SSF52540">
    <property type="entry name" value="P-loop containing nucleoside triphosphate hydrolases"/>
    <property type="match status" value="1"/>
</dbReference>
<organism evidence="9 11">
    <name type="scientific">Candidatus Planktophila versatilis</name>
    <dbReference type="NCBI Taxonomy" id="1884905"/>
    <lineage>
        <taxon>Bacteria</taxon>
        <taxon>Bacillati</taxon>
        <taxon>Actinomycetota</taxon>
        <taxon>Actinomycetes</taxon>
        <taxon>Candidatus Nanopelagicales</taxon>
        <taxon>Candidatus Nanopelagicaceae</taxon>
        <taxon>Candidatus Planktophila</taxon>
    </lineage>
</organism>
<evidence type="ECO:0000313" key="8">
    <source>
        <dbReference type="EMBL" id="ASY17063.1"/>
    </source>
</evidence>
<sequence length="359" mass="39473">MSLILKNVSVTTEKEGVILDDISFEFKPGRIYILIGRTTSGKTSLMRAIAGLLPIDSGQITMNGEDFEDKPIWERDVAVVYQQFINYPNKSVLQNVEFPLLRKGLKKSEAREVALASINKVGLSDYLDRKPAQLSGGQQQRVALARSLSRQSHIMLLDEPLMNLDYKLREQLRVEFKEIFNSQKDAVTIYATTEPPEALILGAEILVMHEGRIIQYGSPTEVYEQPQSTTVARVISDPPMSILPVSLSAGEIRFGDGYSQPIPAKMKNFKEGHYQVGIRANDIVSAKSGGEKGTISLVEVSGSETLVYVDTPAGEVVLQMEGIHDVKVGESISIELPGNRLFLFETNGALCVSPDSAGE</sequence>
<dbReference type="InterPro" id="IPR003439">
    <property type="entry name" value="ABC_transporter-like_ATP-bd"/>
</dbReference>
<dbReference type="InterPro" id="IPR017871">
    <property type="entry name" value="ABC_transporter-like_CS"/>
</dbReference>
<dbReference type="InterPro" id="IPR008995">
    <property type="entry name" value="Mo/tungstate-bd_C_term_dom"/>
</dbReference>
<dbReference type="AlphaFoldDB" id="A0AAC9YV96"/>
<keyword evidence="4 9" id="KW-0067">ATP-binding</keyword>
<proteinExistence type="predicted"/>
<protein>
    <submittedName>
        <fullName evidence="9">Glycerol transport system ATP-binding protein</fullName>
    </submittedName>
</protein>
<dbReference type="GO" id="GO:0015408">
    <property type="term" value="F:ABC-type ferric iron transporter activity"/>
    <property type="evidence" value="ECO:0007669"/>
    <property type="project" value="InterPro"/>
</dbReference>
<dbReference type="InterPro" id="IPR047641">
    <property type="entry name" value="ABC_transpr_MalK/UgpC-like"/>
</dbReference>
<dbReference type="Proteomes" id="UP000217177">
    <property type="component" value="Chromosome"/>
</dbReference>
<keyword evidence="10" id="KW-1185">Reference proteome</keyword>
<dbReference type="CDD" id="cd03259">
    <property type="entry name" value="ABC_Carb_Solutes_like"/>
    <property type="match status" value="1"/>
</dbReference>
<dbReference type="RefSeq" id="WP_223298183.1">
    <property type="nucleotide sequence ID" value="NZ_CP016774.1"/>
</dbReference>
<keyword evidence="6" id="KW-0472">Membrane</keyword>
<keyword evidence="2" id="KW-1003">Cell membrane</keyword>
<dbReference type="Pfam" id="PF00005">
    <property type="entry name" value="ABC_tran"/>
    <property type="match status" value="1"/>
</dbReference>
<evidence type="ECO:0000313" key="10">
    <source>
        <dbReference type="Proteomes" id="UP000217177"/>
    </source>
</evidence>
<accession>A0AAC9YV96</accession>
<dbReference type="SMART" id="SM00382">
    <property type="entry name" value="AAA"/>
    <property type="match status" value="1"/>
</dbReference>